<dbReference type="SUPFAM" id="SSF89550">
    <property type="entry name" value="PHP domain-like"/>
    <property type="match status" value="1"/>
</dbReference>
<dbReference type="InterPro" id="IPR016195">
    <property type="entry name" value="Pol/histidinol_Pase-like"/>
</dbReference>
<gene>
    <name evidence="3" type="ORF">AX774_g5123</name>
</gene>
<accession>A0A1R1PKF5</accession>
<dbReference type="Gene3D" id="3.20.20.140">
    <property type="entry name" value="Metal-dependent hydrolases"/>
    <property type="match status" value="1"/>
</dbReference>
<dbReference type="GO" id="GO:0005737">
    <property type="term" value="C:cytoplasm"/>
    <property type="evidence" value="ECO:0007669"/>
    <property type="project" value="TreeGrafter"/>
</dbReference>
<dbReference type="PANTHER" id="PTHR21039">
    <property type="entry name" value="HISTIDINOL PHOSPHATASE-RELATED"/>
    <property type="match status" value="1"/>
</dbReference>
<sequence length="241" mass="27499">METEWISNTENCNKHKCPKYTGSTALGGEQLVALRNHSKIDYVVGSLHHVKGIPIDFSVELYKQAIEAHDNDINKLFDAYYDEQYQMLVTVKPEIIGHFDLIRIFSHCIDDDTSENGVNSGVSYTLGSQTMQRIVRNIKYGIEIGALFEINSRAYKKGHEFAYPHPDILKIILDNGGKVTISDDSHSPSEIGLFYSKLFQYLKDMNISQIHYLDRDESTGVVKTLICDNILDESLWHHFHS</sequence>
<evidence type="ECO:0000313" key="3">
    <source>
        <dbReference type="EMBL" id="OMH81419.1"/>
    </source>
</evidence>
<organism evidence="3 4">
    <name type="scientific">Zancudomyces culisetae</name>
    <name type="common">Gut fungus</name>
    <name type="synonym">Smittium culisetae</name>
    <dbReference type="NCBI Taxonomy" id="1213189"/>
    <lineage>
        <taxon>Eukaryota</taxon>
        <taxon>Fungi</taxon>
        <taxon>Fungi incertae sedis</taxon>
        <taxon>Zoopagomycota</taxon>
        <taxon>Kickxellomycotina</taxon>
        <taxon>Harpellomycetes</taxon>
        <taxon>Harpellales</taxon>
        <taxon>Legeriomycetaceae</taxon>
        <taxon>Zancudomyces</taxon>
    </lineage>
</organism>
<dbReference type="InterPro" id="IPR010140">
    <property type="entry name" value="Histidinol_P_phosphatase_HisJ"/>
</dbReference>
<keyword evidence="1 2" id="KW-0378">Hydrolase</keyword>
<comment type="pathway">
    <text evidence="2">Amino-acid biosynthesis; L-histidine biosynthesis; L-histidine from 5-phospho-alpha-D-ribose 1-diphosphate: step 8/9.</text>
</comment>
<protein>
    <recommendedName>
        <fullName evidence="2">Histidinol-phosphatase</fullName>
        <shortName evidence="2">HolPase</shortName>
        <ecNumber evidence="2">3.1.3.15</ecNumber>
    </recommendedName>
</protein>
<evidence type="ECO:0000256" key="2">
    <source>
        <dbReference type="RuleBase" id="RU366003"/>
    </source>
</evidence>
<evidence type="ECO:0000313" key="4">
    <source>
        <dbReference type="Proteomes" id="UP000188320"/>
    </source>
</evidence>
<keyword evidence="2" id="KW-0368">Histidine biosynthesis</keyword>
<comment type="catalytic activity">
    <reaction evidence="2">
        <text>L-histidinol phosphate + H2O = L-histidinol + phosphate</text>
        <dbReference type="Rhea" id="RHEA:14465"/>
        <dbReference type="ChEBI" id="CHEBI:15377"/>
        <dbReference type="ChEBI" id="CHEBI:43474"/>
        <dbReference type="ChEBI" id="CHEBI:57699"/>
        <dbReference type="ChEBI" id="CHEBI:57980"/>
        <dbReference type="EC" id="3.1.3.15"/>
    </reaction>
</comment>
<dbReference type="AlphaFoldDB" id="A0A1R1PKF5"/>
<keyword evidence="2" id="KW-0028">Amino-acid biosynthesis</keyword>
<dbReference type="GO" id="GO:0000105">
    <property type="term" value="P:L-histidine biosynthetic process"/>
    <property type="evidence" value="ECO:0007669"/>
    <property type="project" value="UniProtKB-UniRule"/>
</dbReference>
<dbReference type="Proteomes" id="UP000188320">
    <property type="component" value="Unassembled WGS sequence"/>
</dbReference>
<dbReference type="GO" id="GO:0004401">
    <property type="term" value="F:histidinol-phosphatase activity"/>
    <property type="evidence" value="ECO:0007669"/>
    <property type="project" value="UniProtKB-UniRule"/>
</dbReference>
<evidence type="ECO:0000256" key="1">
    <source>
        <dbReference type="ARBA" id="ARBA00022801"/>
    </source>
</evidence>
<proteinExistence type="inferred from homology"/>
<dbReference type="OrthoDB" id="5957391at2759"/>
<name>A0A1R1PKF5_ZANCU</name>
<keyword evidence="4" id="KW-1185">Reference proteome</keyword>
<dbReference type="EC" id="3.1.3.15" evidence="2"/>
<dbReference type="UniPathway" id="UPA00031">
    <property type="reaction ID" value="UER00013"/>
</dbReference>
<dbReference type="EMBL" id="LSSK01000903">
    <property type="protein sequence ID" value="OMH81419.1"/>
    <property type="molecule type" value="Genomic_DNA"/>
</dbReference>
<dbReference type="PANTHER" id="PTHR21039:SF0">
    <property type="entry name" value="HISTIDINOL-PHOSPHATASE"/>
    <property type="match status" value="1"/>
</dbReference>
<comment type="similarity">
    <text evidence="2">Belongs to the PHP hydrolase family. HisK subfamily.</text>
</comment>
<dbReference type="NCBIfam" id="TIGR01856">
    <property type="entry name" value="hisJ_fam"/>
    <property type="match status" value="1"/>
</dbReference>
<reference evidence="4" key="1">
    <citation type="submission" date="2017-01" db="EMBL/GenBank/DDBJ databases">
        <authorList>
            <person name="Wang Y."/>
            <person name="White M."/>
            <person name="Kvist S."/>
            <person name="Moncalvo J.-M."/>
        </authorList>
    </citation>
    <scope>NUCLEOTIDE SEQUENCE [LARGE SCALE GENOMIC DNA]</scope>
    <source>
        <strain evidence="4">COL-18-3</strain>
    </source>
</reference>
<comment type="caution">
    <text evidence="3">The sequence shown here is derived from an EMBL/GenBank/DDBJ whole genome shotgun (WGS) entry which is preliminary data.</text>
</comment>